<protein>
    <submittedName>
        <fullName evidence="1">Uncharacterized protein</fullName>
    </submittedName>
</protein>
<dbReference type="AlphaFoldDB" id="A0A066ZXD1"/>
<evidence type="ECO:0000313" key="2">
    <source>
        <dbReference type="Proteomes" id="UP000027341"/>
    </source>
</evidence>
<dbReference type="Proteomes" id="UP000027341">
    <property type="component" value="Unassembled WGS sequence"/>
</dbReference>
<evidence type="ECO:0000313" key="1">
    <source>
        <dbReference type="EMBL" id="KDN94735.1"/>
    </source>
</evidence>
<keyword evidence="2" id="KW-1185">Reference proteome</keyword>
<dbReference type="EMBL" id="JMIU01000002">
    <property type="protein sequence ID" value="KDN94735.1"/>
    <property type="molecule type" value="Genomic_DNA"/>
</dbReference>
<organism evidence="1 2">
    <name type="scientific">Hydrogenovibrio marinus</name>
    <dbReference type="NCBI Taxonomy" id="28885"/>
    <lineage>
        <taxon>Bacteria</taxon>
        <taxon>Pseudomonadati</taxon>
        <taxon>Pseudomonadota</taxon>
        <taxon>Gammaproteobacteria</taxon>
        <taxon>Thiotrichales</taxon>
        <taxon>Piscirickettsiaceae</taxon>
        <taxon>Hydrogenovibrio</taxon>
    </lineage>
</organism>
<dbReference type="STRING" id="28885.EI16_12640"/>
<sequence>MEKELNKQALDCYRQLYEDLFQLYTGFSEEAIKEKLSEVEFKRVMNGYPLFSLGTAELLHVSFGGDNG</sequence>
<proteinExistence type="predicted"/>
<gene>
    <name evidence="1" type="ORF">EI16_12640</name>
</gene>
<comment type="caution">
    <text evidence="1">The sequence shown here is derived from an EMBL/GenBank/DDBJ whole genome shotgun (WGS) entry which is preliminary data.</text>
</comment>
<name>A0A066ZXD1_HYDMR</name>
<dbReference type="RefSeq" id="WP_035629778.1">
    <property type="nucleotide sequence ID" value="NZ_JMIU01000002.1"/>
</dbReference>
<reference evidence="1 2" key="1">
    <citation type="submission" date="2014-04" db="EMBL/GenBank/DDBJ databases">
        <title>Draft genome sequence of Hydrogenovibrio marinus MH-110, a model organism for aerobic H2 metabolism.</title>
        <authorList>
            <person name="Cha H.J."/>
            <person name="Jo B.H."/>
            <person name="Hwang B.H."/>
        </authorList>
    </citation>
    <scope>NUCLEOTIDE SEQUENCE [LARGE SCALE GENOMIC DNA]</scope>
    <source>
        <strain evidence="1 2">MH-110</strain>
    </source>
</reference>
<accession>A0A066ZXD1</accession>